<dbReference type="Pfam" id="PF05721">
    <property type="entry name" value="PhyH"/>
    <property type="match status" value="1"/>
</dbReference>
<proteinExistence type="predicted"/>
<dbReference type="InterPro" id="IPR008775">
    <property type="entry name" value="Phytyl_CoA_dOase-like"/>
</dbReference>
<reference evidence="1" key="1">
    <citation type="submission" date="2018-05" db="EMBL/GenBank/DDBJ databases">
        <authorList>
            <person name="Lanie J.A."/>
            <person name="Ng W.-L."/>
            <person name="Kazmierczak K.M."/>
            <person name="Andrzejewski T.M."/>
            <person name="Davidsen T.M."/>
            <person name="Wayne K.J."/>
            <person name="Tettelin H."/>
            <person name="Glass J.I."/>
            <person name="Rusch D."/>
            <person name="Podicherti R."/>
            <person name="Tsui H.-C.T."/>
            <person name="Winkler M.E."/>
        </authorList>
    </citation>
    <scope>NUCLEOTIDE SEQUENCE</scope>
</reference>
<sequence length="249" mass="28236">MMLTEQEINQYKTDGYIVPDYRIPSEILDAIDAKTDSFIAKNPEFRDNCSALLRQDISFANFCFAPGVLDMASQLIGPDIALWNMSLFGKPANDGKATPWHQDGEYWPIRPLATCSVWVAVDQSSEENGCLEVIPGSHRDKSLREHQHNPSDDLTLHEELLDTEFDSKQARKVLLERGQISMHDVFLMHGSQPNRSNKRRRGMTMRLMPTTSHFDRSIAQDALANHPLMLVRGGDKCGKNDLQEPRDLL</sequence>
<dbReference type="Gene3D" id="2.60.120.620">
    <property type="entry name" value="q2cbj1_9rhob like domain"/>
    <property type="match status" value="1"/>
</dbReference>
<protein>
    <recommendedName>
        <fullName evidence="2">Phytanoyl-CoA dioxygenase family protein</fullName>
    </recommendedName>
</protein>
<dbReference type="PANTHER" id="PTHR20883:SF46">
    <property type="entry name" value="PHYTANOYL-COA HYDROXYLASE"/>
    <property type="match status" value="1"/>
</dbReference>
<organism evidence="1">
    <name type="scientific">marine metagenome</name>
    <dbReference type="NCBI Taxonomy" id="408172"/>
    <lineage>
        <taxon>unclassified sequences</taxon>
        <taxon>metagenomes</taxon>
        <taxon>ecological metagenomes</taxon>
    </lineage>
</organism>
<accession>A0A382BWX8</accession>
<evidence type="ECO:0000313" key="1">
    <source>
        <dbReference type="EMBL" id="SVB18305.1"/>
    </source>
</evidence>
<dbReference type="SUPFAM" id="SSF51197">
    <property type="entry name" value="Clavaminate synthase-like"/>
    <property type="match status" value="1"/>
</dbReference>
<dbReference type="PANTHER" id="PTHR20883">
    <property type="entry name" value="PHYTANOYL-COA DIOXYGENASE DOMAIN CONTAINING 1"/>
    <property type="match status" value="1"/>
</dbReference>
<gene>
    <name evidence="1" type="ORF">METZ01_LOCUS171159</name>
</gene>
<dbReference type="AlphaFoldDB" id="A0A382BWX8"/>
<evidence type="ECO:0008006" key="2">
    <source>
        <dbReference type="Google" id="ProtNLM"/>
    </source>
</evidence>
<dbReference type="EMBL" id="UINC01031758">
    <property type="protein sequence ID" value="SVB18305.1"/>
    <property type="molecule type" value="Genomic_DNA"/>
</dbReference>
<name>A0A382BWX8_9ZZZZ</name>